<feature type="domain" description="Thioesterase" evidence="3">
    <location>
        <begin position="37"/>
        <end position="120"/>
    </location>
</feature>
<dbReference type="PIRSF" id="PIRSF003230">
    <property type="entry name" value="YbgC"/>
    <property type="match status" value="1"/>
</dbReference>
<dbReference type="Pfam" id="PF03061">
    <property type="entry name" value="4HBT"/>
    <property type="match status" value="1"/>
</dbReference>
<comment type="similarity">
    <text evidence="1">Belongs to the 4-hydroxybenzoyl-CoA thioesterase family.</text>
</comment>
<dbReference type="OrthoDB" id="9808429at2"/>
<sequence length="151" mass="17095">MTSTALLDPNAPTAAAKAGLPAFQHELRIYWEDTDAGGVVFYANYLKFMERARTEWLRALGFEQEVMRREEGLMFVVSDTALRYLSPARLDDWLRVTVNPAEIGRVSLTIDQQVWRGETLLTEGRIRIGCVDAASLKPARIPARILQCLQR</sequence>
<organism evidence="4 5">
    <name type="scientific">Roseateles depolymerans</name>
    <dbReference type="NCBI Taxonomy" id="76731"/>
    <lineage>
        <taxon>Bacteria</taxon>
        <taxon>Pseudomonadati</taxon>
        <taxon>Pseudomonadota</taxon>
        <taxon>Betaproteobacteria</taxon>
        <taxon>Burkholderiales</taxon>
        <taxon>Sphaerotilaceae</taxon>
        <taxon>Roseateles</taxon>
    </lineage>
</organism>
<dbReference type="PANTHER" id="PTHR31793">
    <property type="entry name" value="4-HYDROXYBENZOYL-COA THIOESTERASE FAMILY MEMBER"/>
    <property type="match status" value="1"/>
</dbReference>
<proteinExistence type="inferred from homology"/>
<keyword evidence="5" id="KW-1185">Reference proteome</keyword>
<accession>A0A0U3MER0</accession>
<dbReference type="PANTHER" id="PTHR31793:SF37">
    <property type="entry name" value="ACYL-COA THIOESTER HYDROLASE YBGC"/>
    <property type="match status" value="1"/>
</dbReference>
<dbReference type="InterPro" id="IPR006683">
    <property type="entry name" value="Thioestr_dom"/>
</dbReference>
<dbReference type="NCBIfam" id="TIGR02799">
    <property type="entry name" value="thio_ybgC"/>
    <property type="match status" value="1"/>
</dbReference>
<dbReference type="KEGG" id="rdp:RD2015_2354"/>
<dbReference type="RefSeq" id="WP_058935043.1">
    <property type="nucleotide sequence ID" value="NZ_CP013729.1"/>
</dbReference>
<dbReference type="SUPFAM" id="SSF54637">
    <property type="entry name" value="Thioesterase/thiol ester dehydrase-isomerase"/>
    <property type="match status" value="1"/>
</dbReference>
<dbReference type="InterPro" id="IPR050563">
    <property type="entry name" value="4-hydroxybenzoyl-CoA_TE"/>
</dbReference>
<evidence type="ECO:0000313" key="4">
    <source>
        <dbReference type="EMBL" id="ALV06825.1"/>
    </source>
</evidence>
<dbReference type="FunFam" id="3.10.129.10:FF:000004">
    <property type="entry name" value="Tol-pal system-associated acyl-CoA thioesterase"/>
    <property type="match status" value="1"/>
</dbReference>
<name>A0A0U3MER0_9BURK</name>
<reference evidence="4 5" key="1">
    <citation type="submission" date="2015-12" db="EMBL/GenBank/DDBJ databases">
        <title>Complete genome of Roseateles depolymerans KCTC 42856.</title>
        <authorList>
            <person name="Kim K.M."/>
        </authorList>
    </citation>
    <scope>NUCLEOTIDE SEQUENCE [LARGE SCALE GENOMIC DNA]</scope>
    <source>
        <strain evidence="4 5">KCTC 42856</strain>
    </source>
</reference>
<dbReference type="STRING" id="76731.RD2015_2354"/>
<gene>
    <name evidence="4" type="ORF">RD2015_2354</name>
</gene>
<dbReference type="Proteomes" id="UP000060699">
    <property type="component" value="Chromosome"/>
</dbReference>
<dbReference type="InterPro" id="IPR006684">
    <property type="entry name" value="YbgC/YbaW"/>
</dbReference>
<dbReference type="EMBL" id="CP013729">
    <property type="protein sequence ID" value="ALV06825.1"/>
    <property type="molecule type" value="Genomic_DNA"/>
</dbReference>
<protein>
    <submittedName>
        <fullName evidence="4">Tol-pal system-associated acyl-CoA thioesterase</fullName>
    </submittedName>
</protein>
<dbReference type="Gene3D" id="3.10.129.10">
    <property type="entry name" value="Hotdog Thioesterase"/>
    <property type="match status" value="1"/>
</dbReference>
<evidence type="ECO:0000259" key="3">
    <source>
        <dbReference type="Pfam" id="PF03061"/>
    </source>
</evidence>
<dbReference type="CDD" id="cd00586">
    <property type="entry name" value="4HBT"/>
    <property type="match status" value="1"/>
</dbReference>
<keyword evidence="2" id="KW-0378">Hydrolase</keyword>
<evidence type="ECO:0000256" key="1">
    <source>
        <dbReference type="ARBA" id="ARBA00005953"/>
    </source>
</evidence>
<dbReference type="InterPro" id="IPR029069">
    <property type="entry name" value="HotDog_dom_sf"/>
</dbReference>
<dbReference type="GO" id="GO:0047617">
    <property type="term" value="F:fatty acyl-CoA hydrolase activity"/>
    <property type="evidence" value="ECO:0007669"/>
    <property type="project" value="TreeGrafter"/>
</dbReference>
<dbReference type="AlphaFoldDB" id="A0A0U3MER0"/>
<dbReference type="InterPro" id="IPR014166">
    <property type="entry name" value="Tol-Pal_acyl-CoA_thioesterase"/>
</dbReference>
<evidence type="ECO:0000256" key="2">
    <source>
        <dbReference type="ARBA" id="ARBA00022801"/>
    </source>
</evidence>
<evidence type="ECO:0000313" key="5">
    <source>
        <dbReference type="Proteomes" id="UP000060699"/>
    </source>
</evidence>
<dbReference type="NCBIfam" id="TIGR00051">
    <property type="entry name" value="YbgC/FadM family acyl-CoA thioesterase"/>
    <property type="match status" value="1"/>
</dbReference>
<dbReference type="PATRIC" id="fig|76731.3.peg.2410"/>